<evidence type="ECO:0000313" key="3">
    <source>
        <dbReference type="Proteomes" id="UP000599074"/>
    </source>
</evidence>
<accession>A0A8J3TK37</accession>
<organism evidence="2 3">
    <name type="scientific">Planosporangium mesophilum</name>
    <dbReference type="NCBI Taxonomy" id="689768"/>
    <lineage>
        <taxon>Bacteria</taxon>
        <taxon>Bacillati</taxon>
        <taxon>Actinomycetota</taxon>
        <taxon>Actinomycetes</taxon>
        <taxon>Micromonosporales</taxon>
        <taxon>Micromonosporaceae</taxon>
        <taxon>Planosporangium</taxon>
    </lineage>
</organism>
<dbReference type="Proteomes" id="UP000599074">
    <property type="component" value="Unassembled WGS sequence"/>
</dbReference>
<gene>
    <name evidence="2" type="ORF">Pme01_24420</name>
</gene>
<feature type="compositionally biased region" description="Basic and acidic residues" evidence="1">
    <location>
        <begin position="1"/>
        <end position="13"/>
    </location>
</feature>
<comment type="caution">
    <text evidence="2">The sequence shown here is derived from an EMBL/GenBank/DDBJ whole genome shotgun (WGS) entry which is preliminary data.</text>
</comment>
<evidence type="ECO:0000313" key="2">
    <source>
        <dbReference type="EMBL" id="GII22845.1"/>
    </source>
</evidence>
<proteinExistence type="predicted"/>
<keyword evidence="3" id="KW-1185">Reference proteome</keyword>
<dbReference type="EMBL" id="BOON01000021">
    <property type="protein sequence ID" value="GII22845.1"/>
    <property type="molecule type" value="Genomic_DNA"/>
</dbReference>
<protein>
    <submittedName>
        <fullName evidence="2">Uncharacterized protein</fullName>
    </submittedName>
</protein>
<sequence length="112" mass="11955">MSEARARAFREAPGEPVDGDEDVRGVGRVDAEAGDVPVPYGAVDGQRQLVPARTVDLADRDAATEARVVARAAPADVRHVTGDRDRGGRVARTEVEHLLPSPCRSGSRTPWC</sequence>
<dbReference type="AlphaFoldDB" id="A0A8J3TK37"/>
<name>A0A8J3TK37_9ACTN</name>
<feature type="region of interest" description="Disordered" evidence="1">
    <location>
        <begin position="1"/>
        <end position="23"/>
    </location>
</feature>
<evidence type="ECO:0000256" key="1">
    <source>
        <dbReference type="SAM" id="MobiDB-lite"/>
    </source>
</evidence>
<reference evidence="2" key="1">
    <citation type="submission" date="2021-01" db="EMBL/GenBank/DDBJ databases">
        <title>Whole genome shotgun sequence of Planosporangium mesophilum NBRC 109066.</title>
        <authorList>
            <person name="Komaki H."/>
            <person name="Tamura T."/>
        </authorList>
    </citation>
    <scope>NUCLEOTIDE SEQUENCE</scope>
    <source>
        <strain evidence="2">NBRC 109066</strain>
    </source>
</reference>